<dbReference type="InterPro" id="IPR005531">
    <property type="entry name" value="Asp23"/>
</dbReference>
<dbReference type="Pfam" id="PF03780">
    <property type="entry name" value="Asp23"/>
    <property type="match status" value="1"/>
</dbReference>
<evidence type="ECO:0000313" key="2">
    <source>
        <dbReference type="EMBL" id="MEV0973130.1"/>
    </source>
</evidence>
<comment type="caution">
    <text evidence="2">The sequence shown here is derived from an EMBL/GenBank/DDBJ whole genome shotgun (WGS) entry which is preliminary data.</text>
</comment>
<keyword evidence="3" id="KW-1185">Reference proteome</keyword>
<dbReference type="Proteomes" id="UP001551675">
    <property type="component" value="Unassembled WGS sequence"/>
</dbReference>
<name>A0ABV3GNC6_MICGL</name>
<sequence length="137" mass="13854">MGGGTSLVTDRGRTTISEDVVAKISGVAAREISGVHDFGTGPARAMGALKGRLGAENGVTRGISVEVGERQAAVDIDLVVDYGVAIPDLASAVRDNVISAVGQMCGLEVTEVNVTVDDVYLPSQEGGAGSGEGARVR</sequence>
<protein>
    <submittedName>
        <fullName evidence="2">Asp23/Gls24 family envelope stress response protein</fullName>
    </submittedName>
</protein>
<organism evidence="2 3">
    <name type="scientific">Microtetraspora glauca</name>
    <dbReference type="NCBI Taxonomy" id="1996"/>
    <lineage>
        <taxon>Bacteria</taxon>
        <taxon>Bacillati</taxon>
        <taxon>Actinomycetota</taxon>
        <taxon>Actinomycetes</taxon>
        <taxon>Streptosporangiales</taxon>
        <taxon>Streptosporangiaceae</taxon>
        <taxon>Microtetraspora</taxon>
    </lineage>
</organism>
<dbReference type="EMBL" id="JBFALK010000020">
    <property type="protein sequence ID" value="MEV0973130.1"/>
    <property type="molecule type" value="Genomic_DNA"/>
</dbReference>
<dbReference type="PANTHER" id="PTHR34297">
    <property type="entry name" value="HYPOTHETICAL CYTOSOLIC PROTEIN-RELATED"/>
    <property type="match status" value="1"/>
</dbReference>
<reference evidence="2 3" key="1">
    <citation type="submission" date="2024-06" db="EMBL/GenBank/DDBJ databases">
        <title>The Natural Products Discovery Center: Release of the First 8490 Sequenced Strains for Exploring Actinobacteria Biosynthetic Diversity.</title>
        <authorList>
            <person name="Kalkreuter E."/>
            <person name="Kautsar S.A."/>
            <person name="Yang D."/>
            <person name="Bader C.D."/>
            <person name="Teijaro C.N."/>
            <person name="Fluegel L."/>
            <person name="Davis C.M."/>
            <person name="Simpson J.R."/>
            <person name="Lauterbach L."/>
            <person name="Steele A.D."/>
            <person name="Gui C."/>
            <person name="Meng S."/>
            <person name="Li G."/>
            <person name="Viehrig K."/>
            <person name="Ye F."/>
            <person name="Su P."/>
            <person name="Kiefer A.F."/>
            <person name="Nichols A."/>
            <person name="Cepeda A.J."/>
            <person name="Yan W."/>
            <person name="Fan B."/>
            <person name="Jiang Y."/>
            <person name="Adhikari A."/>
            <person name="Zheng C.-J."/>
            <person name="Schuster L."/>
            <person name="Cowan T.M."/>
            <person name="Smanski M.J."/>
            <person name="Chevrette M.G."/>
            <person name="De Carvalho L.P.S."/>
            <person name="Shen B."/>
        </authorList>
    </citation>
    <scope>NUCLEOTIDE SEQUENCE [LARGE SCALE GENOMIC DNA]</scope>
    <source>
        <strain evidence="2 3">NPDC050100</strain>
    </source>
</reference>
<gene>
    <name evidence="2" type="ORF">AB0I59_31385</name>
</gene>
<dbReference type="PANTHER" id="PTHR34297:SF3">
    <property type="entry name" value="ALKALINE SHOCK PROTEIN 23"/>
    <property type="match status" value="1"/>
</dbReference>
<comment type="similarity">
    <text evidence="1">Belongs to the asp23 family.</text>
</comment>
<proteinExistence type="inferred from homology"/>
<evidence type="ECO:0000313" key="3">
    <source>
        <dbReference type="Proteomes" id="UP001551675"/>
    </source>
</evidence>
<evidence type="ECO:0000256" key="1">
    <source>
        <dbReference type="ARBA" id="ARBA00005721"/>
    </source>
</evidence>
<accession>A0ABV3GNC6</accession>